<keyword evidence="1" id="KW-0732">Signal</keyword>
<dbReference type="NCBIfam" id="TIGR02595">
    <property type="entry name" value="PEP_CTERM"/>
    <property type="match status" value="1"/>
</dbReference>
<gene>
    <name evidence="3" type="ORF">HW115_05470</name>
</gene>
<comment type="caution">
    <text evidence="3">The sequence shown here is derived from an EMBL/GenBank/DDBJ whole genome shotgun (WGS) entry which is preliminary data.</text>
</comment>
<name>A0A851GBC0_9BACT</name>
<dbReference type="RefSeq" id="WP_178931589.1">
    <property type="nucleotide sequence ID" value="NZ_JACBAZ010000002.1"/>
</dbReference>
<accession>A0A851GBC0</accession>
<dbReference type="AlphaFoldDB" id="A0A851GBC0"/>
<feature type="chain" id="PRO_5032813470" evidence="1">
    <location>
        <begin position="24"/>
        <end position="223"/>
    </location>
</feature>
<evidence type="ECO:0000313" key="3">
    <source>
        <dbReference type="EMBL" id="NWK55048.1"/>
    </source>
</evidence>
<sequence length="223" mass="22982">MKLKKITSVVLALGIAAASSASAATVSTVSVELGAGTGNYDSTGGVAIDFDSTTGLTADWSPDLLTTTTYSINSLTLEESGDLDSNAYLGVYTSFVGGVLSGFQGVSDQTQNEATATGINLLTWTFTGITVTPEANAGSGGDVRYFVFQEGTSAITGIENQTHTLRRVATNYNTTLSAMLKTSGTVTETRNPTYSAVVTAVPEPSSAALLGLGGVTLLLRRRK</sequence>
<organism evidence="3 4">
    <name type="scientific">Oceaniferula marina</name>
    <dbReference type="NCBI Taxonomy" id="2748318"/>
    <lineage>
        <taxon>Bacteria</taxon>
        <taxon>Pseudomonadati</taxon>
        <taxon>Verrucomicrobiota</taxon>
        <taxon>Verrucomicrobiia</taxon>
        <taxon>Verrucomicrobiales</taxon>
        <taxon>Verrucomicrobiaceae</taxon>
        <taxon>Oceaniferula</taxon>
    </lineage>
</organism>
<evidence type="ECO:0000256" key="1">
    <source>
        <dbReference type="SAM" id="SignalP"/>
    </source>
</evidence>
<evidence type="ECO:0000313" key="4">
    <source>
        <dbReference type="Proteomes" id="UP000557872"/>
    </source>
</evidence>
<feature type="domain" description="Ice-binding protein C-terminal" evidence="2">
    <location>
        <begin position="200"/>
        <end position="222"/>
    </location>
</feature>
<dbReference type="EMBL" id="JACBAZ010000002">
    <property type="protein sequence ID" value="NWK55048.1"/>
    <property type="molecule type" value="Genomic_DNA"/>
</dbReference>
<keyword evidence="4" id="KW-1185">Reference proteome</keyword>
<dbReference type="Proteomes" id="UP000557872">
    <property type="component" value="Unassembled WGS sequence"/>
</dbReference>
<evidence type="ECO:0000259" key="2">
    <source>
        <dbReference type="Pfam" id="PF07589"/>
    </source>
</evidence>
<protein>
    <submittedName>
        <fullName evidence="3">PEP-CTERM sorting domain-containing protein</fullName>
    </submittedName>
</protein>
<dbReference type="InterPro" id="IPR013424">
    <property type="entry name" value="Ice-binding_C"/>
</dbReference>
<dbReference type="Pfam" id="PF07589">
    <property type="entry name" value="PEP-CTERM"/>
    <property type="match status" value="1"/>
</dbReference>
<reference evidence="3 4" key="1">
    <citation type="submission" date="2020-07" db="EMBL/GenBank/DDBJ databases">
        <title>Roseicoccus Jingziensis gen. nov., sp. nov., isolated from coastal seawater.</title>
        <authorList>
            <person name="Feng X."/>
        </authorList>
    </citation>
    <scope>NUCLEOTIDE SEQUENCE [LARGE SCALE GENOMIC DNA]</scope>
    <source>
        <strain evidence="3 4">N1E253</strain>
    </source>
</reference>
<proteinExistence type="predicted"/>
<feature type="signal peptide" evidence="1">
    <location>
        <begin position="1"/>
        <end position="23"/>
    </location>
</feature>